<dbReference type="EMBL" id="PYBW01000104">
    <property type="protein sequence ID" value="PYC72727.1"/>
    <property type="molecule type" value="Genomic_DNA"/>
</dbReference>
<evidence type="ECO:0000313" key="2">
    <source>
        <dbReference type="Proteomes" id="UP000248039"/>
    </source>
</evidence>
<dbReference type="OrthoDB" id="7619731at2"/>
<accession>A0A2V4MWD7</accession>
<keyword evidence="2" id="KW-1185">Reference proteome</keyword>
<sequence>MDFPLAELCADLRSPDPAVRDDHAYTALAALVPRLNPEQAVELGDAMAERFTDPEVQARTFAPLILAALVKHGHYRPSWLAAFAAWYPAEPDLRGYDAELGWLHAVAHGADLLGAFGTHGEADPELLLALGAARMVAPTAQVWDALEDDRLAHAMARVLLRPGLTDAQSTGWLDRVAELFAAGRPGPVPAEASNTIRTLWLLHLCAVRGVRPSRYGDEPVVPLTRADAVARRLVELLAIPSPYLG</sequence>
<dbReference type="Proteomes" id="UP000248039">
    <property type="component" value="Unassembled WGS sequence"/>
</dbReference>
<evidence type="ECO:0000313" key="1">
    <source>
        <dbReference type="EMBL" id="PYC72727.1"/>
    </source>
</evidence>
<dbReference type="RefSeq" id="WP_110672282.1">
    <property type="nucleotide sequence ID" value="NZ_PYBW01000104.1"/>
</dbReference>
<dbReference type="InterPro" id="IPR021247">
    <property type="entry name" value="DUF2785"/>
</dbReference>
<proteinExistence type="predicted"/>
<organism evidence="1 2">
    <name type="scientific">Streptomyces tateyamensis</name>
    <dbReference type="NCBI Taxonomy" id="565073"/>
    <lineage>
        <taxon>Bacteria</taxon>
        <taxon>Bacillati</taxon>
        <taxon>Actinomycetota</taxon>
        <taxon>Actinomycetes</taxon>
        <taxon>Kitasatosporales</taxon>
        <taxon>Streptomycetaceae</taxon>
        <taxon>Streptomyces</taxon>
    </lineage>
</organism>
<reference evidence="1 2" key="1">
    <citation type="submission" date="2018-03" db="EMBL/GenBank/DDBJ databases">
        <title>Bioinformatic expansion and discovery of thiopeptide antibiotics.</title>
        <authorList>
            <person name="Schwalen C.J."/>
            <person name="Hudson G.A."/>
            <person name="Mitchell D.A."/>
        </authorList>
    </citation>
    <scope>NUCLEOTIDE SEQUENCE [LARGE SCALE GENOMIC DNA]</scope>
    <source>
        <strain evidence="1 2">ATCC 21389</strain>
    </source>
</reference>
<dbReference type="Pfam" id="PF10978">
    <property type="entry name" value="DUF2785"/>
    <property type="match status" value="1"/>
</dbReference>
<protein>
    <recommendedName>
        <fullName evidence="3">DUF2785 domain-containing protein</fullName>
    </recommendedName>
</protein>
<comment type="caution">
    <text evidence="1">The sequence shown here is derived from an EMBL/GenBank/DDBJ whole genome shotgun (WGS) entry which is preliminary data.</text>
</comment>
<dbReference type="AlphaFoldDB" id="A0A2V4MWD7"/>
<gene>
    <name evidence="1" type="ORF">C7C46_25590</name>
</gene>
<evidence type="ECO:0008006" key="3">
    <source>
        <dbReference type="Google" id="ProtNLM"/>
    </source>
</evidence>
<name>A0A2V4MWD7_9ACTN</name>